<dbReference type="PANTHER" id="PTHR31264">
    <property type="entry name" value="OS07G0554500 PROTEIN-RELATED"/>
    <property type="match status" value="1"/>
</dbReference>
<protein>
    <recommendedName>
        <fullName evidence="2">F-box domain-containing protein</fullName>
    </recommendedName>
</protein>
<dbReference type="eggNOG" id="ENOG502R3XV">
    <property type="taxonomic scope" value="Eukaryota"/>
</dbReference>
<dbReference type="Pfam" id="PF12937">
    <property type="entry name" value="F-box-like"/>
    <property type="match status" value="1"/>
</dbReference>
<evidence type="ECO:0000259" key="2">
    <source>
        <dbReference type="SMART" id="SM00256"/>
    </source>
</evidence>
<evidence type="ECO:0000256" key="1">
    <source>
        <dbReference type="SAM" id="MobiDB-lite"/>
    </source>
</evidence>
<feature type="domain" description="F-box" evidence="2">
    <location>
        <begin position="66"/>
        <end position="107"/>
    </location>
</feature>
<evidence type="ECO:0000313" key="4">
    <source>
        <dbReference type="Proteomes" id="UP000000768"/>
    </source>
</evidence>
<reference evidence="3 4" key="1">
    <citation type="journal article" date="2009" name="Nature">
        <title>The Sorghum bicolor genome and the diversification of grasses.</title>
        <authorList>
            <person name="Paterson A.H."/>
            <person name="Bowers J.E."/>
            <person name="Bruggmann R."/>
            <person name="Dubchak I."/>
            <person name="Grimwood J."/>
            <person name="Gundlach H."/>
            <person name="Haberer G."/>
            <person name="Hellsten U."/>
            <person name="Mitros T."/>
            <person name="Poliakov A."/>
            <person name="Schmutz J."/>
            <person name="Spannagl M."/>
            <person name="Tang H."/>
            <person name="Wang X."/>
            <person name="Wicker T."/>
            <person name="Bharti A.K."/>
            <person name="Chapman J."/>
            <person name="Feltus F.A."/>
            <person name="Gowik U."/>
            <person name="Grigoriev I.V."/>
            <person name="Lyons E."/>
            <person name="Maher C.A."/>
            <person name="Martis M."/>
            <person name="Narechania A."/>
            <person name="Otillar R.P."/>
            <person name="Penning B.W."/>
            <person name="Salamov A.A."/>
            <person name="Wang Y."/>
            <person name="Zhang L."/>
            <person name="Carpita N.C."/>
            <person name="Freeling M."/>
            <person name="Gingle A.R."/>
            <person name="Hash C.T."/>
            <person name="Keller B."/>
            <person name="Klein P."/>
            <person name="Kresovich S."/>
            <person name="McCann M.C."/>
            <person name="Ming R."/>
            <person name="Peterson D.G."/>
            <person name="Mehboob-ur-Rahman"/>
            <person name="Ware D."/>
            <person name="Westhoff P."/>
            <person name="Mayer K.F."/>
            <person name="Messing J."/>
            <person name="Rokhsar D.S."/>
        </authorList>
    </citation>
    <scope>NUCLEOTIDE SEQUENCE [LARGE SCALE GENOMIC DNA]</scope>
    <source>
        <strain evidence="4">cv. BTx623</strain>
    </source>
</reference>
<proteinExistence type="predicted"/>
<dbReference type="InterPro" id="IPR001810">
    <property type="entry name" value="F-box_dom"/>
</dbReference>
<dbReference type="Gramene" id="OQU79306">
    <property type="protein sequence ID" value="OQU79306"/>
    <property type="gene ID" value="SORBI_3008G127400"/>
</dbReference>
<dbReference type="SMART" id="SM00256">
    <property type="entry name" value="FBOX"/>
    <property type="match status" value="1"/>
</dbReference>
<dbReference type="Proteomes" id="UP000000768">
    <property type="component" value="Chromosome 8"/>
</dbReference>
<dbReference type="InParanoid" id="A0A1Z5R7G4"/>
<keyword evidence="4" id="KW-1185">Reference proteome</keyword>
<dbReference type="Gene3D" id="1.20.1280.50">
    <property type="match status" value="1"/>
</dbReference>
<accession>A0A1Z5R7G4</accession>
<dbReference type="EMBL" id="CM000767">
    <property type="protein sequence ID" value="OQU79306.1"/>
    <property type="molecule type" value="Genomic_DNA"/>
</dbReference>
<name>A0A1Z5R7G4_SORBI</name>
<dbReference type="OMA" id="ELFMFDN"/>
<gene>
    <name evidence="3" type="ORF">SORBI_3008G127400</name>
</gene>
<sequence>MASTSSAPRRSSRVRRLPPRLADSAIEASTSARPRAARARRPLPQPASTSARRRAARGPAAQPVFLPDEIWEYIFLRLDAAVDLVRASAACSSFRRIVSEPQFLRRFRSLLSPGILGLITSSGYRRFFPAGPPHRTAPEARALGQAADFVFSFVPNPFSWHFRHARDGRVLLSRLISMEIRLEDFVVCDPLYRRYVMIPRIPDDLIAASTQYTMSRHLLPVLAPAGENDEEGSFRVICTVLFEDKVMAFVFSSCNQTWRGITSTISLPDGVIEYMTYYAHGCLYWIVGLTLNSLMLDISEMKFSIIDLPPHSFDSTSGIVECAIVETADGRLGCLTIVDGTADLYCKNWQSNCVGGQEWLHDKRISLPKDSGITYNWEVEGTAGHYLALVGESSRNSEHIVVDIKTFLVENLCISSNGAIFGFPYARFPPPLELPSI</sequence>
<dbReference type="CDD" id="cd09917">
    <property type="entry name" value="F-box_SF"/>
    <property type="match status" value="1"/>
</dbReference>
<evidence type="ECO:0000313" key="3">
    <source>
        <dbReference type="EMBL" id="OQU79306.1"/>
    </source>
</evidence>
<dbReference type="PANTHER" id="PTHR31264:SF7">
    <property type="entry name" value="F-BOX DOMAIN CONTAINING PROTEIN, EXPRESSED"/>
    <property type="match status" value="1"/>
</dbReference>
<feature type="region of interest" description="Disordered" evidence="1">
    <location>
        <begin position="1"/>
        <end position="58"/>
    </location>
</feature>
<dbReference type="AlphaFoldDB" id="A0A1Z5R7G4"/>
<organism evidence="3 4">
    <name type="scientific">Sorghum bicolor</name>
    <name type="common">Sorghum</name>
    <name type="synonym">Sorghum vulgare</name>
    <dbReference type="NCBI Taxonomy" id="4558"/>
    <lineage>
        <taxon>Eukaryota</taxon>
        <taxon>Viridiplantae</taxon>
        <taxon>Streptophyta</taxon>
        <taxon>Embryophyta</taxon>
        <taxon>Tracheophyta</taxon>
        <taxon>Spermatophyta</taxon>
        <taxon>Magnoliopsida</taxon>
        <taxon>Liliopsida</taxon>
        <taxon>Poales</taxon>
        <taxon>Poaceae</taxon>
        <taxon>PACMAD clade</taxon>
        <taxon>Panicoideae</taxon>
        <taxon>Andropogonodae</taxon>
        <taxon>Andropogoneae</taxon>
        <taxon>Sorghinae</taxon>
        <taxon>Sorghum</taxon>
    </lineage>
</organism>
<reference evidence="4" key="2">
    <citation type="journal article" date="2018" name="Plant J.">
        <title>The Sorghum bicolor reference genome: improved assembly, gene annotations, a transcriptome atlas, and signatures of genome organization.</title>
        <authorList>
            <person name="McCormick R.F."/>
            <person name="Truong S.K."/>
            <person name="Sreedasyam A."/>
            <person name="Jenkins J."/>
            <person name="Shu S."/>
            <person name="Sims D."/>
            <person name="Kennedy M."/>
            <person name="Amirebrahimi M."/>
            <person name="Weers B.D."/>
            <person name="McKinley B."/>
            <person name="Mattison A."/>
            <person name="Morishige D.T."/>
            <person name="Grimwood J."/>
            <person name="Schmutz J."/>
            <person name="Mullet J.E."/>
        </authorList>
    </citation>
    <scope>NUCLEOTIDE SEQUENCE [LARGE SCALE GENOMIC DNA]</scope>
    <source>
        <strain evidence="4">cv. BTx623</strain>
    </source>
</reference>
<dbReference type="STRING" id="4558.A0A1Z5R7G4"/>
<dbReference type="InterPro" id="IPR036047">
    <property type="entry name" value="F-box-like_dom_sf"/>
</dbReference>
<dbReference type="SUPFAM" id="SSF81383">
    <property type="entry name" value="F-box domain"/>
    <property type="match status" value="1"/>
</dbReference>